<keyword evidence="2" id="KW-1185">Reference proteome</keyword>
<dbReference type="EMBL" id="OU963870">
    <property type="protein sequence ID" value="CAH0395655.1"/>
    <property type="molecule type" value="Genomic_DNA"/>
</dbReference>
<organism evidence="1 2">
    <name type="scientific">Bemisia tabaci</name>
    <name type="common">Sweetpotato whitefly</name>
    <name type="synonym">Aleurodes tabaci</name>
    <dbReference type="NCBI Taxonomy" id="7038"/>
    <lineage>
        <taxon>Eukaryota</taxon>
        <taxon>Metazoa</taxon>
        <taxon>Ecdysozoa</taxon>
        <taxon>Arthropoda</taxon>
        <taxon>Hexapoda</taxon>
        <taxon>Insecta</taxon>
        <taxon>Pterygota</taxon>
        <taxon>Neoptera</taxon>
        <taxon>Paraneoptera</taxon>
        <taxon>Hemiptera</taxon>
        <taxon>Sternorrhyncha</taxon>
        <taxon>Aleyrodoidea</taxon>
        <taxon>Aleyrodidae</taxon>
        <taxon>Aleyrodinae</taxon>
        <taxon>Bemisia</taxon>
    </lineage>
</organism>
<dbReference type="AlphaFoldDB" id="A0A9P0FAQ7"/>
<gene>
    <name evidence="1" type="ORF">BEMITA_LOCUS13819</name>
</gene>
<proteinExistence type="predicted"/>
<reference evidence="1" key="1">
    <citation type="submission" date="2021-12" db="EMBL/GenBank/DDBJ databases">
        <authorList>
            <person name="King R."/>
        </authorList>
    </citation>
    <scope>NUCLEOTIDE SEQUENCE</scope>
</reference>
<dbReference type="Proteomes" id="UP001152759">
    <property type="component" value="Chromosome 9"/>
</dbReference>
<evidence type="ECO:0000313" key="1">
    <source>
        <dbReference type="EMBL" id="CAH0395655.1"/>
    </source>
</evidence>
<sequence length="192" mass="22335">MCVSPSDWLISFRLFKKHLETNLNNSGFKMIFREFPLVTGGTDEDDDEFYNRSLFDLRELLAGRDPCYPGGEITAPSDTHKTKCRQLFDKFEELPQDARWNCPDAKDPDCRRINATWNCTVRARPVGKMVDHSFYETHALTTCLRHLEDWVKRPKKQNDAIPLNAVQWVQVMGTKYTLPPNEIKTNVPRTKK</sequence>
<evidence type="ECO:0000313" key="2">
    <source>
        <dbReference type="Proteomes" id="UP001152759"/>
    </source>
</evidence>
<name>A0A9P0FAQ7_BEMTA</name>
<accession>A0A9P0FAQ7</accession>
<protein>
    <submittedName>
        <fullName evidence="1">Uncharacterized protein</fullName>
    </submittedName>
</protein>